<evidence type="ECO:0000313" key="1">
    <source>
        <dbReference type="EMBL" id="PMS16118.1"/>
    </source>
</evidence>
<reference evidence="1 2" key="1">
    <citation type="submission" date="2018-01" db="EMBL/GenBank/DDBJ databases">
        <title>Whole genome analyses suggest that Burkholderia sensu lato contains two further novel genera in the rhizoxinica-symbiotica group Mycetohabitans gen. nov., and Trinickia gen. nov.: implications for the evolution of diazotrophy and nodulation in the Burkholderiaceae.</title>
        <authorList>
            <person name="Estrada-de los Santos P."/>
            <person name="Palmer M."/>
            <person name="Chavez-Ramirez B."/>
            <person name="Beukes C."/>
            <person name="Steenkamp E.T."/>
            <person name="Hirsch A.M."/>
            <person name="Manyaka P."/>
            <person name="Maluk M."/>
            <person name="Lafos M."/>
            <person name="Crook M."/>
            <person name="Gross E."/>
            <person name="Simon M.F."/>
            <person name="Bueno dos Reis Junior F."/>
            <person name="Poole P.S."/>
            <person name="Venter S.N."/>
            <person name="James E.K."/>
        </authorList>
    </citation>
    <scope>NUCLEOTIDE SEQUENCE [LARGE SCALE GENOMIC DNA]</scope>
    <source>
        <strain evidence="1 2">GIMN1.004</strain>
    </source>
</reference>
<name>A0A2N7VG35_9BURK</name>
<dbReference type="RefSeq" id="WP_102648002.1">
    <property type="nucleotide sequence ID" value="NZ_PNYA01000026.1"/>
</dbReference>
<dbReference type="EMBL" id="PNYA01000026">
    <property type="protein sequence ID" value="PMS16118.1"/>
    <property type="molecule type" value="Genomic_DNA"/>
</dbReference>
<evidence type="ECO:0000313" key="2">
    <source>
        <dbReference type="Proteomes" id="UP000235616"/>
    </source>
</evidence>
<proteinExistence type="predicted"/>
<dbReference type="Proteomes" id="UP000235616">
    <property type="component" value="Unassembled WGS sequence"/>
</dbReference>
<gene>
    <name evidence="1" type="ORF">C0Z18_24275</name>
</gene>
<sequence length="210" mass="22113">MRISLLHTIDGNRRVFDDAATALGLDVGGLRHEVRADLREAVQQAGTFSLELKERTKRCIADLAAESDVVIVTCATLSPVVDEMEERVIPIIRADKALAAAAAKAGGRIVVLCALESTVEPNRKLFEANVTKTGTSVDVVHVADVWTLYGSADFAACFAAVAHAADEAYEAGATVVAFAHPWMAPAADLVRAGPRPLHSAESALRAAVSG</sequence>
<comment type="caution">
    <text evidence="1">The sequence shown here is derived from an EMBL/GenBank/DDBJ whole genome shotgun (WGS) entry which is preliminary data.</text>
</comment>
<organism evidence="1 2">
    <name type="scientific">Trinickia dabaoshanensis</name>
    <dbReference type="NCBI Taxonomy" id="564714"/>
    <lineage>
        <taxon>Bacteria</taxon>
        <taxon>Pseudomonadati</taxon>
        <taxon>Pseudomonadota</taxon>
        <taxon>Betaproteobacteria</taxon>
        <taxon>Burkholderiales</taxon>
        <taxon>Burkholderiaceae</taxon>
        <taxon>Trinickia</taxon>
    </lineage>
</organism>
<dbReference type="AlphaFoldDB" id="A0A2N7VG35"/>
<accession>A0A2N7VG35</accession>
<protein>
    <submittedName>
        <fullName evidence="1">Arylsulfatase</fullName>
    </submittedName>
</protein>
<keyword evidence="2" id="KW-1185">Reference proteome</keyword>
<dbReference type="OrthoDB" id="6497321at2"/>